<dbReference type="HOGENOM" id="CLU_3267246_0_0_5"/>
<protein>
    <submittedName>
        <fullName evidence="1">Uncharacterized protein</fullName>
    </submittedName>
</protein>
<reference evidence="1 2" key="1">
    <citation type="journal article" date="2012" name="Proc. Natl. Acad. Sci. U.S.A.">
        <title>Genome streamlining and chemical defense in a coral reef symbiosis.</title>
        <authorList>
            <person name="Kwan J.C."/>
            <person name="Donia M.S."/>
            <person name="Han A.W."/>
            <person name="Hirose E."/>
            <person name="Haygood M.G."/>
            <person name="Schmidt E.W."/>
        </authorList>
    </citation>
    <scope>NUCLEOTIDE SEQUENCE [LARGE SCALE GENOMIC DNA]</scope>
    <source>
        <strain evidence="1 2">L2</strain>
    </source>
</reference>
<keyword evidence="2" id="KW-1185">Reference proteome</keyword>
<dbReference type="EMBL" id="CP003539">
    <property type="protein sequence ID" value="AFX98667.1"/>
    <property type="molecule type" value="Genomic_DNA"/>
</dbReference>
<proteinExistence type="predicted"/>
<dbReference type="Proteomes" id="UP000010077">
    <property type="component" value="Chromosome"/>
</dbReference>
<gene>
    <name evidence="1" type="ORF">A1OE_474</name>
</gene>
<sequence>MTSKRFIIISFKRKYFFRKLNYQNLTASSFLIVNWKKILTC</sequence>
<dbReference type="KEGG" id="thal:A1OE_474"/>
<organism evidence="1 2">
    <name type="scientific">Candidatus Endolissoclinum faulkneri L2</name>
    <dbReference type="NCBI Taxonomy" id="1193729"/>
    <lineage>
        <taxon>Bacteria</taxon>
        <taxon>Pseudomonadati</taxon>
        <taxon>Pseudomonadota</taxon>
        <taxon>Alphaproteobacteria</taxon>
        <taxon>Rhodospirillales</taxon>
        <taxon>Rhodospirillaceae</taxon>
        <taxon>Candidatus Endolissoclinum</taxon>
    </lineage>
</organism>
<name>K7YMC7_9PROT</name>
<evidence type="ECO:0000313" key="2">
    <source>
        <dbReference type="Proteomes" id="UP000010077"/>
    </source>
</evidence>
<dbReference type="AlphaFoldDB" id="K7YMC7"/>
<evidence type="ECO:0000313" key="1">
    <source>
        <dbReference type="EMBL" id="AFX98667.1"/>
    </source>
</evidence>
<accession>K7YMC7</accession>